<accession>A0ABR3YFG5</accession>
<keyword evidence="2" id="KW-1185">Reference proteome</keyword>
<organism evidence="1 2">
    <name type="scientific">Paecilomyces lecythidis</name>
    <dbReference type="NCBI Taxonomy" id="3004212"/>
    <lineage>
        <taxon>Eukaryota</taxon>
        <taxon>Fungi</taxon>
        <taxon>Dikarya</taxon>
        <taxon>Ascomycota</taxon>
        <taxon>Pezizomycotina</taxon>
        <taxon>Eurotiomycetes</taxon>
        <taxon>Eurotiomycetidae</taxon>
        <taxon>Eurotiales</taxon>
        <taxon>Thermoascaceae</taxon>
        <taxon>Paecilomyces</taxon>
    </lineage>
</organism>
<dbReference type="EMBL" id="JAVDPF010000001">
    <property type="protein sequence ID" value="KAL1886874.1"/>
    <property type="molecule type" value="Genomic_DNA"/>
</dbReference>
<dbReference type="Proteomes" id="UP001583193">
    <property type="component" value="Unassembled WGS sequence"/>
</dbReference>
<comment type="caution">
    <text evidence="1">The sequence shown here is derived from an EMBL/GenBank/DDBJ whole genome shotgun (WGS) entry which is preliminary data.</text>
</comment>
<evidence type="ECO:0000313" key="2">
    <source>
        <dbReference type="Proteomes" id="UP001583193"/>
    </source>
</evidence>
<dbReference type="InterPro" id="IPR046670">
    <property type="entry name" value="DUF6540"/>
</dbReference>
<evidence type="ECO:0000313" key="1">
    <source>
        <dbReference type="EMBL" id="KAL1886874.1"/>
    </source>
</evidence>
<proteinExistence type="predicted"/>
<gene>
    <name evidence="1" type="ORF">Plec18167_000809</name>
</gene>
<protein>
    <submittedName>
        <fullName evidence="1">Uncharacterized protein</fullName>
    </submittedName>
</protein>
<name>A0ABR3YFG5_9EURO</name>
<reference evidence="1 2" key="1">
    <citation type="journal article" date="2024" name="IMA Fungus">
        <title>IMA Genome - F19 : A genome assembly and annotation guide to empower mycologists, including annotated draft genome sequences of Ceratocystis pirilliformis, Diaporthe australafricana, Fusarium ophioides, Paecilomyces lecythidis, and Sporothrix stenoceras.</title>
        <authorList>
            <person name="Aylward J."/>
            <person name="Wilson A.M."/>
            <person name="Visagie C.M."/>
            <person name="Spraker J."/>
            <person name="Barnes I."/>
            <person name="Buitendag C."/>
            <person name="Ceriani C."/>
            <person name="Del Mar Angel L."/>
            <person name="du Plessis D."/>
            <person name="Fuchs T."/>
            <person name="Gasser K."/>
            <person name="Kramer D."/>
            <person name="Li W."/>
            <person name="Munsamy K."/>
            <person name="Piso A."/>
            <person name="Price J.L."/>
            <person name="Sonnekus B."/>
            <person name="Thomas C."/>
            <person name="van der Nest A."/>
            <person name="van Dijk A."/>
            <person name="van Heerden A."/>
            <person name="van Vuuren N."/>
            <person name="Yilmaz N."/>
            <person name="Duong T.A."/>
            <person name="van der Merwe N.A."/>
            <person name="Wingfield M.J."/>
            <person name="Wingfield B.D."/>
        </authorList>
    </citation>
    <scope>NUCLEOTIDE SEQUENCE [LARGE SCALE GENOMIC DNA]</scope>
    <source>
        <strain evidence="1 2">CMW 18167</strain>
    </source>
</reference>
<sequence>MTYQFSVGIFGPGTFERAHWGFVIHKPPNQFGDLLHVRVVDIPSNKFIFEHRSGHALDDQDAWGLCRISLLGDVRRSKVISMISSEQPPFGGTKDCQDWILDALVSLEVEELVPEGTAQIWASRVGKETKVVEGEAGIDWEPLNGR</sequence>
<dbReference type="Pfam" id="PF20174">
    <property type="entry name" value="DUF6540"/>
    <property type="match status" value="1"/>
</dbReference>